<reference evidence="5" key="1">
    <citation type="journal article" date="2019" name="Int. J. Syst. Evol. Microbiol.">
        <title>The Global Catalogue of Microorganisms (GCM) 10K type strain sequencing project: providing services to taxonomists for standard genome sequencing and annotation.</title>
        <authorList>
            <consortium name="The Broad Institute Genomics Platform"/>
            <consortium name="The Broad Institute Genome Sequencing Center for Infectious Disease"/>
            <person name="Wu L."/>
            <person name="Ma J."/>
        </authorList>
    </citation>
    <scope>NUCLEOTIDE SEQUENCE [LARGE SCALE GENOMIC DNA]</scope>
    <source>
        <strain evidence="5">KCTC 15012</strain>
    </source>
</reference>
<dbReference type="InterPro" id="IPR044925">
    <property type="entry name" value="His-Me_finger_sf"/>
</dbReference>
<dbReference type="Pfam" id="PF01223">
    <property type="entry name" value="Endonuclease_NS"/>
    <property type="match status" value="1"/>
</dbReference>
<dbReference type="InterPro" id="IPR001604">
    <property type="entry name" value="Endo_G_ENPP1-like_dom"/>
</dbReference>
<dbReference type="SMART" id="SM00892">
    <property type="entry name" value="Endonuclease_NS"/>
    <property type="match status" value="1"/>
</dbReference>
<dbReference type="PANTHER" id="PTHR13966">
    <property type="entry name" value="ENDONUCLEASE RELATED"/>
    <property type="match status" value="1"/>
</dbReference>
<organism evidence="4 5">
    <name type="scientific">Phaeospirillum tilakii</name>
    <dbReference type="NCBI Taxonomy" id="741673"/>
    <lineage>
        <taxon>Bacteria</taxon>
        <taxon>Pseudomonadati</taxon>
        <taxon>Pseudomonadota</taxon>
        <taxon>Alphaproteobacteria</taxon>
        <taxon>Rhodospirillales</taxon>
        <taxon>Rhodospirillaceae</taxon>
        <taxon>Phaeospirillum</taxon>
    </lineage>
</organism>
<comment type="caution">
    <text evidence="4">The sequence shown here is derived from an EMBL/GenBank/DDBJ whole genome shotgun (WGS) entry which is preliminary data.</text>
</comment>
<accession>A0ABW5CE80</accession>
<keyword evidence="4" id="KW-0540">Nuclease</keyword>
<sequence length="339" mass="36499">MSPSSPWHRLPPVLVLLLVMLAGAAGAAPACPGAHGALSFPYALTPPPGWEHDRFAIQGGETVTIRDGAFTAAFTDPERADPASPYQGLPRWVAYEMRALRDADGHPLAPAGARRPRRWYELEQTAALWRDRPGIERAGLDWAYRGVATRWNRGHLAARAHADRLGWAAGCNSHVFVNAVPEQARLNQGEWQALENYAAAAANRFGRVWTIAGPLFEPGRPVETIGGAGVVPLAVPHALFKILAIETAAGLEARAFLFPQDAAYHRCGATPQEAYDFARFAVPLAELERTTGLRFFPLLSPAARAALEAASVAPPWPVAPEAYPTRCGPRPAPDAEGPE</sequence>
<evidence type="ECO:0000256" key="1">
    <source>
        <dbReference type="SAM" id="SignalP"/>
    </source>
</evidence>
<feature type="chain" id="PRO_5046401214" evidence="1">
    <location>
        <begin position="28"/>
        <end position="339"/>
    </location>
</feature>
<dbReference type="Proteomes" id="UP001597296">
    <property type="component" value="Unassembled WGS sequence"/>
</dbReference>
<dbReference type="InterPro" id="IPR020821">
    <property type="entry name" value="ENPP1-3/EXOG-like_nuc-like"/>
</dbReference>
<dbReference type="InterPro" id="IPR044929">
    <property type="entry name" value="DNA/RNA_non-sp_Endonuclease_sf"/>
</dbReference>
<proteinExistence type="predicted"/>
<evidence type="ECO:0000259" key="2">
    <source>
        <dbReference type="SMART" id="SM00477"/>
    </source>
</evidence>
<dbReference type="SMART" id="SM00477">
    <property type="entry name" value="NUC"/>
    <property type="match status" value="1"/>
</dbReference>
<evidence type="ECO:0000313" key="5">
    <source>
        <dbReference type="Proteomes" id="UP001597296"/>
    </source>
</evidence>
<evidence type="ECO:0000259" key="3">
    <source>
        <dbReference type="SMART" id="SM00892"/>
    </source>
</evidence>
<keyword evidence="1" id="KW-0732">Signal</keyword>
<dbReference type="PANTHER" id="PTHR13966:SF5">
    <property type="entry name" value="ENDONUCLEASE G, MITOCHONDRIAL"/>
    <property type="match status" value="1"/>
</dbReference>
<dbReference type="InterPro" id="IPR040255">
    <property type="entry name" value="Non-specific_endonuclease"/>
</dbReference>
<feature type="domain" description="DNA/RNA non-specific endonuclease/pyrophosphatase/phosphodiesterase" evidence="3">
    <location>
        <begin position="66"/>
        <end position="302"/>
    </location>
</feature>
<keyword evidence="4" id="KW-0255">Endonuclease</keyword>
<keyword evidence="5" id="KW-1185">Reference proteome</keyword>
<keyword evidence="4" id="KW-0378">Hydrolase</keyword>
<evidence type="ECO:0000313" key="4">
    <source>
        <dbReference type="EMBL" id="MFD2235216.1"/>
    </source>
</evidence>
<name>A0ABW5CE80_9PROT</name>
<dbReference type="GO" id="GO:0004519">
    <property type="term" value="F:endonuclease activity"/>
    <property type="evidence" value="ECO:0007669"/>
    <property type="project" value="UniProtKB-KW"/>
</dbReference>
<dbReference type="RefSeq" id="WP_377318189.1">
    <property type="nucleotide sequence ID" value="NZ_JBHUIY010000039.1"/>
</dbReference>
<gene>
    <name evidence="4" type="ORF">ACFSNB_15510</name>
</gene>
<dbReference type="SUPFAM" id="SSF54060">
    <property type="entry name" value="His-Me finger endonucleases"/>
    <property type="match status" value="1"/>
</dbReference>
<protein>
    <submittedName>
        <fullName evidence="4">DNA/RNA non-specific endonuclease</fullName>
    </submittedName>
</protein>
<feature type="signal peptide" evidence="1">
    <location>
        <begin position="1"/>
        <end position="27"/>
    </location>
</feature>
<dbReference type="Gene3D" id="3.40.570.10">
    <property type="entry name" value="Extracellular Endonuclease, subunit A"/>
    <property type="match status" value="1"/>
</dbReference>
<dbReference type="EMBL" id="JBHUIY010000039">
    <property type="protein sequence ID" value="MFD2235216.1"/>
    <property type="molecule type" value="Genomic_DNA"/>
</dbReference>
<feature type="domain" description="ENPP1-3/EXOG-like endonuclease/phosphodiesterase" evidence="2">
    <location>
        <begin position="79"/>
        <end position="302"/>
    </location>
</feature>